<dbReference type="GO" id="GO:0006352">
    <property type="term" value="P:DNA-templated transcription initiation"/>
    <property type="evidence" value="ECO:0007669"/>
    <property type="project" value="InterPro"/>
</dbReference>
<dbReference type="SUPFAM" id="SSF88659">
    <property type="entry name" value="Sigma3 and sigma4 domains of RNA polymerase sigma factors"/>
    <property type="match status" value="1"/>
</dbReference>
<keyword evidence="9" id="KW-1185">Reference proteome</keyword>
<dbReference type="InterPro" id="IPR013325">
    <property type="entry name" value="RNA_pol_sigma_r2"/>
</dbReference>
<gene>
    <name evidence="8" type="ORF">GA0070611_3364</name>
</gene>
<dbReference type="AlphaFoldDB" id="A0A1A8ZRB1"/>
<dbReference type="Gene3D" id="1.10.10.10">
    <property type="entry name" value="Winged helix-like DNA-binding domain superfamily/Winged helix DNA-binding domain"/>
    <property type="match status" value="1"/>
</dbReference>
<protein>
    <submittedName>
        <fullName evidence="8">RNA polymerase sigma-70 factor, sigma-E family</fullName>
    </submittedName>
</protein>
<dbReference type="SUPFAM" id="SSF88946">
    <property type="entry name" value="Sigma2 domain of RNA polymerase sigma factors"/>
    <property type="match status" value="1"/>
</dbReference>
<dbReference type="NCBIfam" id="TIGR02983">
    <property type="entry name" value="SigE-fam_strep"/>
    <property type="match status" value="1"/>
</dbReference>
<dbReference type="STRING" id="261654.GA0070611_3364"/>
<name>A0A1A8ZRB1_9ACTN</name>
<evidence type="ECO:0000256" key="5">
    <source>
        <dbReference type="ARBA" id="ARBA00023163"/>
    </source>
</evidence>
<dbReference type="PATRIC" id="fig|261654.4.peg.3416"/>
<dbReference type="Pfam" id="PF04542">
    <property type="entry name" value="Sigma70_r2"/>
    <property type="match status" value="1"/>
</dbReference>
<dbReference type="InterPro" id="IPR013324">
    <property type="entry name" value="RNA_pol_sigma_r3/r4-like"/>
</dbReference>
<dbReference type="Proteomes" id="UP000199385">
    <property type="component" value="Chromosome I"/>
</dbReference>
<reference evidence="9" key="1">
    <citation type="submission" date="2016-06" db="EMBL/GenBank/DDBJ databases">
        <authorList>
            <person name="Varghese N."/>
            <person name="Submissions Spin"/>
        </authorList>
    </citation>
    <scope>NUCLEOTIDE SEQUENCE [LARGE SCALE GENOMIC DNA]</scope>
    <source>
        <strain evidence="9">DSM 44815</strain>
    </source>
</reference>
<dbReference type="GO" id="GO:0016987">
    <property type="term" value="F:sigma factor activity"/>
    <property type="evidence" value="ECO:0007669"/>
    <property type="project" value="UniProtKB-KW"/>
</dbReference>
<dbReference type="InterPro" id="IPR039425">
    <property type="entry name" value="RNA_pol_sigma-70-like"/>
</dbReference>
<dbReference type="NCBIfam" id="TIGR02937">
    <property type="entry name" value="sigma70-ECF"/>
    <property type="match status" value="1"/>
</dbReference>
<dbReference type="Pfam" id="PF08281">
    <property type="entry name" value="Sigma70_r4_2"/>
    <property type="match status" value="1"/>
</dbReference>
<evidence type="ECO:0000256" key="1">
    <source>
        <dbReference type="ARBA" id="ARBA00010641"/>
    </source>
</evidence>
<keyword evidence="5" id="KW-0804">Transcription</keyword>
<dbReference type="OrthoDB" id="2046835at2"/>
<feature type="domain" description="RNA polymerase sigma factor 70 region 4 type 2" evidence="7">
    <location>
        <begin position="103"/>
        <end position="152"/>
    </location>
</feature>
<keyword evidence="4" id="KW-0238">DNA-binding</keyword>
<dbReference type="CDD" id="cd06171">
    <property type="entry name" value="Sigma70_r4"/>
    <property type="match status" value="1"/>
</dbReference>
<evidence type="ECO:0000259" key="7">
    <source>
        <dbReference type="Pfam" id="PF08281"/>
    </source>
</evidence>
<dbReference type="InterPro" id="IPR036388">
    <property type="entry name" value="WH-like_DNA-bd_sf"/>
</dbReference>
<evidence type="ECO:0000256" key="4">
    <source>
        <dbReference type="ARBA" id="ARBA00023125"/>
    </source>
</evidence>
<organism evidence="8 9">
    <name type="scientific">Micromonospora auratinigra</name>
    <dbReference type="NCBI Taxonomy" id="261654"/>
    <lineage>
        <taxon>Bacteria</taxon>
        <taxon>Bacillati</taxon>
        <taxon>Actinomycetota</taxon>
        <taxon>Actinomycetes</taxon>
        <taxon>Micromonosporales</taxon>
        <taxon>Micromonosporaceae</taxon>
        <taxon>Micromonospora</taxon>
    </lineage>
</organism>
<dbReference type="Gene3D" id="1.10.1740.10">
    <property type="match status" value="1"/>
</dbReference>
<accession>A0A1A8ZRB1</accession>
<sequence length="173" mass="19200">MRPDLEREYVEYVQARLPRLHRTAYLLCGDAFQADDIVQATLTALYVNWKRAVAADNLDGYVHRILSRRFLDERRRGWSRVLLGDRLPELPAPTESGVEERDVLVTALRSLPPGQRAVVVLRYFGDLSVEATAAALGCSTGNVKSQCARGLAGLREALPARRPVTVAEGGETR</sequence>
<feature type="domain" description="RNA polymerase sigma-70 region 2" evidence="6">
    <location>
        <begin position="13"/>
        <end position="78"/>
    </location>
</feature>
<keyword evidence="3" id="KW-0731">Sigma factor</keyword>
<evidence type="ECO:0000313" key="8">
    <source>
        <dbReference type="EMBL" id="SBT46400.1"/>
    </source>
</evidence>
<dbReference type="RefSeq" id="WP_091665191.1">
    <property type="nucleotide sequence ID" value="NZ_LT594323.1"/>
</dbReference>
<proteinExistence type="inferred from homology"/>
<dbReference type="InterPro" id="IPR014325">
    <property type="entry name" value="RNA_pol_sigma-E_actinobac"/>
</dbReference>
<dbReference type="InterPro" id="IPR014284">
    <property type="entry name" value="RNA_pol_sigma-70_dom"/>
</dbReference>
<evidence type="ECO:0000256" key="3">
    <source>
        <dbReference type="ARBA" id="ARBA00023082"/>
    </source>
</evidence>
<dbReference type="PANTHER" id="PTHR43133:SF50">
    <property type="entry name" value="ECF RNA POLYMERASE SIGMA FACTOR SIGM"/>
    <property type="match status" value="1"/>
</dbReference>
<evidence type="ECO:0000313" key="9">
    <source>
        <dbReference type="Proteomes" id="UP000199385"/>
    </source>
</evidence>
<comment type="similarity">
    <text evidence="1">Belongs to the sigma-70 factor family. ECF subfamily.</text>
</comment>
<dbReference type="GO" id="GO:0003677">
    <property type="term" value="F:DNA binding"/>
    <property type="evidence" value="ECO:0007669"/>
    <property type="project" value="UniProtKB-KW"/>
</dbReference>
<dbReference type="PANTHER" id="PTHR43133">
    <property type="entry name" value="RNA POLYMERASE ECF-TYPE SIGMA FACTO"/>
    <property type="match status" value="1"/>
</dbReference>
<keyword evidence="2" id="KW-0805">Transcription regulation</keyword>
<dbReference type="EMBL" id="LT594323">
    <property type="protein sequence ID" value="SBT46400.1"/>
    <property type="molecule type" value="Genomic_DNA"/>
</dbReference>
<dbReference type="InterPro" id="IPR013249">
    <property type="entry name" value="RNA_pol_sigma70_r4_t2"/>
</dbReference>
<dbReference type="InterPro" id="IPR007627">
    <property type="entry name" value="RNA_pol_sigma70_r2"/>
</dbReference>
<evidence type="ECO:0000256" key="2">
    <source>
        <dbReference type="ARBA" id="ARBA00023015"/>
    </source>
</evidence>
<evidence type="ECO:0000259" key="6">
    <source>
        <dbReference type="Pfam" id="PF04542"/>
    </source>
</evidence>